<reference evidence="2 3" key="1">
    <citation type="journal article" date="2023" name="BMC Biotechnol.">
        <title>Vitis rotundifolia cv Carlos genome sequencing.</title>
        <authorList>
            <person name="Huff M."/>
            <person name="Hulse-Kemp A."/>
            <person name="Scheffler B."/>
            <person name="Youngblood R."/>
            <person name="Simpson S."/>
            <person name="Babiker E."/>
            <person name="Staton M."/>
        </authorList>
    </citation>
    <scope>NUCLEOTIDE SEQUENCE [LARGE SCALE GENOMIC DNA]</scope>
    <source>
        <tissue evidence="2">Leaf</tissue>
    </source>
</reference>
<evidence type="ECO:0000313" key="3">
    <source>
        <dbReference type="Proteomes" id="UP001168098"/>
    </source>
</evidence>
<dbReference type="InterPro" id="IPR053258">
    <property type="entry name" value="Ca-permeable_cation_channel"/>
</dbReference>
<dbReference type="Proteomes" id="UP001168098">
    <property type="component" value="Unassembled WGS sequence"/>
</dbReference>
<gene>
    <name evidence="2" type="ORF">PVL29_019538</name>
</gene>
<keyword evidence="1" id="KW-0472">Membrane</keyword>
<evidence type="ECO:0000313" key="2">
    <source>
        <dbReference type="EMBL" id="KAJ9680256.1"/>
    </source>
</evidence>
<dbReference type="EMBL" id="JARBHA010000015">
    <property type="protein sequence ID" value="KAJ9680256.1"/>
    <property type="molecule type" value="Genomic_DNA"/>
</dbReference>
<name>A0AA38Z0R2_VITRO</name>
<dbReference type="AlphaFoldDB" id="A0AA38Z0R2"/>
<evidence type="ECO:0000256" key="1">
    <source>
        <dbReference type="SAM" id="Phobius"/>
    </source>
</evidence>
<dbReference type="PANTHER" id="PTHR34115:SF5">
    <property type="entry name" value="PROTEIN, PUTATIVE-RELATED"/>
    <property type="match status" value="1"/>
</dbReference>
<dbReference type="PANTHER" id="PTHR34115">
    <property type="entry name" value="PROTEIN, PUTATIVE-RELATED"/>
    <property type="match status" value="1"/>
</dbReference>
<accession>A0AA38Z0R2</accession>
<feature type="transmembrane region" description="Helical" evidence="1">
    <location>
        <begin position="52"/>
        <end position="74"/>
    </location>
</feature>
<protein>
    <submittedName>
        <fullName evidence="2">Uncharacterized protein</fullName>
    </submittedName>
</protein>
<keyword evidence="1" id="KW-0812">Transmembrane</keyword>
<keyword evidence="3" id="KW-1185">Reference proteome</keyword>
<proteinExistence type="predicted"/>
<sequence>MLLNLINLKFQNKPSSAFQAHPITTKVAAAISLVFVLTFGIKFTFHSYSPTLLRTAMVTSGSFLLAFLASLLFLDT</sequence>
<feature type="transmembrane region" description="Helical" evidence="1">
    <location>
        <begin position="20"/>
        <end position="40"/>
    </location>
</feature>
<organism evidence="2 3">
    <name type="scientific">Vitis rotundifolia</name>
    <name type="common">Muscadine grape</name>
    <dbReference type="NCBI Taxonomy" id="103349"/>
    <lineage>
        <taxon>Eukaryota</taxon>
        <taxon>Viridiplantae</taxon>
        <taxon>Streptophyta</taxon>
        <taxon>Embryophyta</taxon>
        <taxon>Tracheophyta</taxon>
        <taxon>Spermatophyta</taxon>
        <taxon>Magnoliopsida</taxon>
        <taxon>eudicotyledons</taxon>
        <taxon>Gunneridae</taxon>
        <taxon>Pentapetalae</taxon>
        <taxon>rosids</taxon>
        <taxon>Vitales</taxon>
        <taxon>Vitaceae</taxon>
        <taxon>Viteae</taxon>
        <taxon>Vitis</taxon>
    </lineage>
</organism>
<comment type="caution">
    <text evidence="2">The sequence shown here is derived from an EMBL/GenBank/DDBJ whole genome shotgun (WGS) entry which is preliminary data.</text>
</comment>
<keyword evidence="1" id="KW-1133">Transmembrane helix</keyword>